<feature type="domain" description="EGF-like" evidence="3">
    <location>
        <begin position="1452"/>
        <end position="1490"/>
    </location>
</feature>
<dbReference type="InterPro" id="IPR006212">
    <property type="entry name" value="Furin_repeat"/>
</dbReference>
<name>A0A058YZZ0_FONAL</name>
<dbReference type="CDD" id="cd00064">
    <property type="entry name" value="FU"/>
    <property type="match status" value="8"/>
</dbReference>
<evidence type="ECO:0000313" key="5">
    <source>
        <dbReference type="Proteomes" id="UP000030693"/>
    </source>
</evidence>
<feature type="signal peptide" evidence="2">
    <location>
        <begin position="1"/>
        <end position="23"/>
    </location>
</feature>
<sequence length="2002" mass="203618">MQLGRRRRRGLALLLGLALLALGAGPGARSQGPFLVQAPMSLGPDEPSTYELLLPDQPMVQHSLAEGHVHLQGARVDLFADARLGAHFLDAPAGQLAYATLPTGADVQVLRVPVPGSNPVVAWATGLGLVGVSTTGAMHEYAQLAGEPVRLLAAHAHGPHALSMLLGVGPGQVVVLHLQGTGWSEARHPVGATVAVSGPAGHFFLASHGPSWTWLRHGHSSAWALHSSEAIRDMAATRLLSADPAVVDLVVIGTSRLRVYIGLNDAGDIAMQWDVPLPERDGHALSADLVPGVLHVPRPMGFLHLVNSKQVLWRLDFHEGQTATWTRIDTPPGFFARSPAPGAVAVPAGWPSAGVAEGWAIQQANRIFFTDEVFACGADASIVCDPGTGSWSCAAGRRFAPLLLEGELCAGCEDGHFLQVTGPHTRTCTKCPSPDCRACDQGGRCVACMDGRLLLRDRTGGPGTCVSACPAGSHASHGECAPADAPQAAGHIRAIHLQGGQAIMAACPTRLYLRQGLPHLSAASLAAEEPPSVLAVLAAGWLAILDAEQLRTAPDAPIAAATLPAAFPHLPDTRQLFEVGPFFADNRVGLGLVVVGAGAVRHLLLLCTLTGPEAQWECPLVSLKNYPLPALPQEAPARQLSAQVLAFGHVLLVFQPDGQYQVVRDPAAGPGHLPALATHAHGLSRQPVEWLYRDHGAAGPTAQPWALARQLDPRCRHPASDPPHPGQPWVPVALTVRPGQQELLLAGHEPAGSQSAWLIRHYPLGVGAHWRTRGLLATERRLPGPAAGPPLMHRGLVLRGRADYPGALVLVGPREVAVVLLHCPPGEPCRLGPDALLAVPHDWPATIDHTCLAVAQAPGPAGLPGHAWPALASFLVVVRRPGSAGTDTRSYLIQVAATACPGRTYGPECRPCAEACQACTGPGPDQCTLARCDFFQPADPGRCLAACPPGLHADPAGACLCHDTCEACHRPPAGGAFLCTVCRSGMARDPAAGDRCRPCHWSCGQCSAPDRPDACTWCTFTAGPPGPEGTCLAACPAGTWLRAPGHPCEPCPAGCASCTGPDACTACRPGFLPGPAAGQCAPCAAACAECRHAADACLACAPGSDWVDGMPPAGPGHTRGCVPCRGPCATCDAQGRCHSCRPGFLPAAGQPGVCTEACAAGTAFDPVRGHCRACAPGCAECLVPGQPGACTACPAGQALHVDGRCVDACPAGFRPAGGACVPCGRGCLECAAAGGACSRCEPRRYDAGDGTCQPCHASCATCTTAGACASCQPGLVFQSPDPGVRSPCVAACPAGQHPAGDRCAWCHASCALCATAADQCQACAPGYRWPGPAPGPHGTGACVPCGPGCASCTADACLACREPLLLTPAGQCVATCPAGTHPAGESCQPCAPECATCAGPRADQCTGCAAGFEHGPGAPAGTPGPCLATCPEGKYPGPGPGQCLDCHPACAACTGPSDGHCWRCQAAYLQEGMCVQDCAPGYLPVDGRCLACHRSCGRCSGLRSTECTACAAGLLALPAGAPAGQCVPACPAGHHPGPGGCVPCAAGCARCPADAAACAQCQRGSALWGAACLPACPAGTWHDGHRCVDCHASCATCAGPGAADCLTCGQPVDLWLEGACLGACPAGTYRHMGMCLPCCLSCAECHGPGRAECTACPAGRLLGPDGACVAGCPAGHYADDPGPGRPRVCRACSSACWLCDGPGPGACTACPGPGQLLHHGACRDACPAGHHPCRVTGRCEPCPAGCAECVHAADRPAGCEARCTACSPGLVLSPAAGGACQAACSPGEFLPHAGAPACDPCAGECATCHAGAGRCTACADPAAWLRPDTNTCEAACPAPGYTPSPVERVCLPCGRHCDRCAAGPDARPCTRDAAGRLDCPAELACQLCQGHRLLLHGTDCVEACPVGLFADWLAAPPACAACHADCPGACVGPGPADCTDPRASAPRQRLALGLGIGLGLGLLLLLLAAAFFLLLRRWRARAPKGAVRAPASYFVSARRAML</sequence>
<keyword evidence="1" id="KW-0812">Transmembrane</keyword>
<feature type="non-terminal residue" evidence="4">
    <location>
        <position position="1"/>
    </location>
</feature>
<dbReference type="PANTHER" id="PTHR23275">
    <property type="entry name" value="CABRIOLET.-RELATED"/>
    <property type="match status" value="1"/>
</dbReference>
<keyword evidence="1" id="KW-0472">Membrane</keyword>
<keyword evidence="5" id="KW-1185">Reference proteome</keyword>
<dbReference type="EMBL" id="KB932217">
    <property type="protein sequence ID" value="KCV67545.1"/>
    <property type="molecule type" value="Genomic_DNA"/>
</dbReference>
<dbReference type="eggNOG" id="KOG3525">
    <property type="taxonomic scope" value="Eukaryota"/>
</dbReference>
<dbReference type="RefSeq" id="XP_009498106.1">
    <property type="nucleotide sequence ID" value="XM_009499831.1"/>
</dbReference>
<dbReference type="Proteomes" id="UP000030693">
    <property type="component" value="Unassembled WGS sequence"/>
</dbReference>
<dbReference type="SUPFAM" id="SSF57184">
    <property type="entry name" value="Growth factor receptor domain"/>
    <property type="match status" value="9"/>
</dbReference>
<evidence type="ECO:0000259" key="3">
    <source>
        <dbReference type="SMART" id="SM00181"/>
    </source>
</evidence>
<keyword evidence="1" id="KW-1133">Transmembrane helix</keyword>
<proteinExistence type="predicted"/>
<dbReference type="PANTHER" id="PTHR23275:SF100">
    <property type="entry name" value="EGF-LIKE DOMAIN-CONTAINING PROTEIN"/>
    <property type="match status" value="1"/>
</dbReference>
<evidence type="ECO:0000313" key="4">
    <source>
        <dbReference type="EMBL" id="KCV67545.1"/>
    </source>
</evidence>
<accession>A0A058YZZ0</accession>
<reference evidence="4" key="1">
    <citation type="submission" date="2013-04" db="EMBL/GenBank/DDBJ databases">
        <title>The Genome Sequence of Fonticula alba ATCC 38817.</title>
        <authorList>
            <consortium name="The Broad Institute Genomics Platform"/>
            <person name="Russ C."/>
            <person name="Cuomo C."/>
            <person name="Burger G."/>
            <person name="Gray M.W."/>
            <person name="Holland P.W.H."/>
            <person name="King N."/>
            <person name="Lang F.B.F."/>
            <person name="Roger A.J."/>
            <person name="Ruiz-Trillo I."/>
            <person name="Brown M."/>
            <person name="Walker B."/>
            <person name="Young S."/>
            <person name="Zeng Q."/>
            <person name="Gargeya S."/>
            <person name="Fitzgerald M."/>
            <person name="Haas B."/>
            <person name="Abouelleil A."/>
            <person name="Allen A.W."/>
            <person name="Alvarado L."/>
            <person name="Arachchi H.M."/>
            <person name="Berlin A.M."/>
            <person name="Chapman S.B."/>
            <person name="Gainer-Dewar J."/>
            <person name="Goldberg J."/>
            <person name="Griggs A."/>
            <person name="Gujja S."/>
            <person name="Hansen M."/>
            <person name="Howarth C."/>
            <person name="Imamovic A."/>
            <person name="Ireland A."/>
            <person name="Larimer J."/>
            <person name="McCowan C."/>
            <person name="Murphy C."/>
            <person name="Pearson M."/>
            <person name="Poon T.W."/>
            <person name="Priest M."/>
            <person name="Roberts A."/>
            <person name="Saif S."/>
            <person name="Shea T."/>
            <person name="Sisk P."/>
            <person name="Sykes S."/>
            <person name="Wortman J."/>
            <person name="Nusbaum C."/>
            <person name="Birren B."/>
        </authorList>
    </citation>
    <scope>NUCLEOTIDE SEQUENCE [LARGE SCALE GENOMIC DNA]</scope>
    <source>
        <strain evidence="4">ATCC 38817</strain>
    </source>
</reference>
<dbReference type="SMART" id="SM00181">
    <property type="entry name" value="EGF"/>
    <property type="match status" value="14"/>
</dbReference>
<feature type="domain" description="EGF-like" evidence="3">
    <location>
        <begin position="1222"/>
        <end position="1253"/>
    </location>
</feature>
<dbReference type="GeneID" id="20530789"/>
<protein>
    <recommendedName>
        <fullName evidence="3">EGF-like domain-containing protein</fullName>
    </recommendedName>
</protein>
<gene>
    <name evidence="4" type="ORF">H696_06064</name>
</gene>
<evidence type="ECO:0000256" key="1">
    <source>
        <dbReference type="SAM" id="Phobius"/>
    </source>
</evidence>
<feature type="domain" description="EGF-like" evidence="3">
    <location>
        <begin position="1351"/>
        <end position="1388"/>
    </location>
</feature>
<feature type="domain" description="EGF-like" evidence="3">
    <location>
        <begin position="1123"/>
        <end position="1155"/>
    </location>
</feature>
<evidence type="ECO:0000256" key="2">
    <source>
        <dbReference type="SAM" id="SignalP"/>
    </source>
</evidence>
<feature type="domain" description="EGF-like" evidence="3">
    <location>
        <begin position="960"/>
        <end position="997"/>
    </location>
</feature>
<organism evidence="4">
    <name type="scientific">Fonticula alba</name>
    <name type="common">Slime mold</name>
    <dbReference type="NCBI Taxonomy" id="691883"/>
    <lineage>
        <taxon>Eukaryota</taxon>
        <taxon>Rotosphaerida</taxon>
        <taxon>Fonticulaceae</taxon>
        <taxon>Fonticula</taxon>
    </lineage>
</organism>
<feature type="chain" id="PRO_5001566521" description="EGF-like domain-containing protein" evidence="2">
    <location>
        <begin position="24"/>
        <end position="2002"/>
    </location>
</feature>
<feature type="domain" description="EGF-like" evidence="3">
    <location>
        <begin position="1491"/>
        <end position="1527"/>
    </location>
</feature>
<dbReference type="InterPro" id="IPR009030">
    <property type="entry name" value="Growth_fac_rcpt_cys_sf"/>
</dbReference>
<feature type="transmembrane region" description="Helical" evidence="1">
    <location>
        <begin position="1950"/>
        <end position="1975"/>
    </location>
</feature>
<dbReference type="InterPro" id="IPR052798">
    <property type="entry name" value="Giardia_VSA"/>
</dbReference>
<feature type="domain" description="EGF-like" evidence="3">
    <location>
        <begin position="1254"/>
        <end position="1289"/>
    </location>
</feature>
<feature type="domain" description="EGF-like" evidence="3">
    <location>
        <begin position="1173"/>
        <end position="1206"/>
    </location>
</feature>
<feature type="domain" description="EGF-like" evidence="3">
    <location>
        <begin position="427"/>
        <end position="466"/>
    </location>
</feature>
<feature type="domain" description="EGF-like" evidence="3">
    <location>
        <begin position="1800"/>
        <end position="1851"/>
    </location>
</feature>
<keyword evidence="2" id="KW-0732">Signal</keyword>
<feature type="domain" description="EGF-like" evidence="3">
    <location>
        <begin position="1050"/>
        <end position="1081"/>
    </location>
</feature>
<feature type="domain" description="EGF-like" evidence="3">
    <location>
        <begin position="1741"/>
        <end position="1781"/>
    </location>
</feature>
<dbReference type="OrthoDB" id="300641at2759"/>
<feature type="domain" description="EGF-like" evidence="3">
    <location>
        <begin position="1543"/>
        <end position="1573"/>
    </location>
</feature>
<feature type="domain" description="EGF-like" evidence="3">
    <location>
        <begin position="1634"/>
        <end position="1669"/>
    </location>
</feature>
<dbReference type="InterPro" id="IPR000742">
    <property type="entry name" value="EGF"/>
</dbReference>
<dbReference type="SMART" id="SM00261">
    <property type="entry name" value="FU"/>
    <property type="match status" value="20"/>
</dbReference>
<dbReference type="Gene3D" id="2.10.220.10">
    <property type="entry name" value="Hormone Receptor, Insulin-like Growth Factor Receptor 1, Chain A, domain 2"/>
    <property type="match status" value="11"/>
</dbReference>